<dbReference type="PROSITE" id="PS50222">
    <property type="entry name" value="EF_HAND_2"/>
    <property type="match status" value="2"/>
</dbReference>
<keyword evidence="5" id="KW-1185">Reference proteome</keyword>
<dbReference type="InterPro" id="IPR002048">
    <property type="entry name" value="EF_hand_dom"/>
</dbReference>
<feature type="compositionally biased region" description="Basic and acidic residues" evidence="1">
    <location>
        <begin position="118"/>
        <end position="145"/>
    </location>
</feature>
<reference evidence="5" key="1">
    <citation type="journal article" date="2019" name="Int. J. Syst. Evol. Microbiol.">
        <title>The Global Catalogue of Microorganisms (GCM) 10K type strain sequencing project: providing services to taxonomists for standard genome sequencing and annotation.</title>
        <authorList>
            <consortium name="The Broad Institute Genomics Platform"/>
            <consortium name="The Broad Institute Genome Sequencing Center for Infectious Disease"/>
            <person name="Wu L."/>
            <person name="Ma J."/>
        </authorList>
    </citation>
    <scope>NUCLEOTIDE SEQUENCE [LARGE SCALE GENOMIC DNA]</scope>
    <source>
        <strain evidence="5">CCUG 55491</strain>
    </source>
</reference>
<dbReference type="Pfam" id="PF13202">
    <property type="entry name" value="EF-hand_5"/>
    <property type="match status" value="2"/>
</dbReference>
<dbReference type="Gene3D" id="1.10.238.10">
    <property type="entry name" value="EF-hand"/>
    <property type="match status" value="1"/>
</dbReference>
<accession>A0ABW2YHU5</accession>
<evidence type="ECO:0000313" key="4">
    <source>
        <dbReference type="EMBL" id="MFD0737793.1"/>
    </source>
</evidence>
<evidence type="ECO:0000259" key="3">
    <source>
        <dbReference type="PROSITE" id="PS50222"/>
    </source>
</evidence>
<comment type="caution">
    <text evidence="4">The sequence shown here is derived from an EMBL/GenBank/DDBJ whole genome shotgun (WGS) entry which is preliminary data.</text>
</comment>
<evidence type="ECO:0000256" key="2">
    <source>
        <dbReference type="SAM" id="SignalP"/>
    </source>
</evidence>
<dbReference type="EMBL" id="JBHTIH010000002">
    <property type="protein sequence ID" value="MFD0737793.1"/>
    <property type="molecule type" value="Genomic_DNA"/>
</dbReference>
<feature type="signal peptide" evidence="2">
    <location>
        <begin position="1"/>
        <end position="29"/>
    </location>
</feature>
<proteinExistence type="predicted"/>
<dbReference type="Proteomes" id="UP001597090">
    <property type="component" value="Unassembled WGS sequence"/>
</dbReference>
<gene>
    <name evidence="4" type="ORF">ACFQZQ_00610</name>
</gene>
<dbReference type="RefSeq" id="WP_386810756.1">
    <property type="nucleotide sequence ID" value="NZ_JBHTIH010000002.1"/>
</dbReference>
<feature type="region of interest" description="Disordered" evidence="1">
    <location>
        <begin position="118"/>
        <end position="152"/>
    </location>
</feature>
<dbReference type="InterPro" id="IPR011992">
    <property type="entry name" value="EF-hand-dom_pair"/>
</dbReference>
<keyword evidence="2" id="KW-0732">Signal</keyword>
<sequence length="152" mass="15437">MSKQSSKPVSLIVTAALVGGLGLSASAFAMSDLSQGYLLSAGEAHAHADKTKAGEGKCGEGKCGEGKCGMDKMDTDKDGRISQAEFGAAHDGDTSKFAAHDPNQDGFISAEEMKTHKEGKCGEGKCGADKKAGDKKADMEGKCGEGKCGGMA</sequence>
<dbReference type="SUPFAM" id="SSF47473">
    <property type="entry name" value="EF-hand"/>
    <property type="match status" value="1"/>
</dbReference>
<organism evidence="4 5">
    <name type="scientific">Lysobacter koreensis</name>
    <dbReference type="NCBI Taxonomy" id="266122"/>
    <lineage>
        <taxon>Bacteria</taxon>
        <taxon>Pseudomonadati</taxon>
        <taxon>Pseudomonadota</taxon>
        <taxon>Gammaproteobacteria</taxon>
        <taxon>Lysobacterales</taxon>
        <taxon>Lysobacteraceae</taxon>
        <taxon>Lysobacter</taxon>
    </lineage>
</organism>
<evidence type="ECO:0000256" key="1">
    <source>
        <dbReference type="SAM" id="MobiDB-lite"/>
    </source>
</evidence>
<dbReference type="PROSITE" id="PS00018">
    <property type="entry name" value="EF_HAND_1"/>
    <property type="match status" value="2"/>
</dbReference>
<protein>
    <recommendedName>
        <fullName evidence="3">EF-hand domain-containing protein</fullName>
    </recommendedName>
</protein>
<dbReference type="InterPro" id="IPR018247">
    <property type="entry name" value="EF_Hand_1_Ca_BS"/>
</dbReference>
<feature type="domain" description="EF-hand" evidence="3">
    <location>
        <begin position="70"/>
        <end position="96"/>
    </location>
</feature>
<name>A0ABW2YHU5_9GAMM</name>
<evidence type="ECO:0000313" key="5">
    <source>
        <dbReference type="Proteomes" id="UP001597090"/>
    </source>
</evidence>
<feature type="chain" id="PRO_5047422548" description="EF-hand domain-containing protein" evidence="2">
    <location>
        <begin position="30"/>
        <end position="152"/>
    </location>
</feature>
<feature type="domain" description="EF-hand" evidence="3">
    <location>
        <begin position="97"/>
        <end position="123"/>
    </location>
</feature>